<keyword evidence="6 9" id="KW-0862">Zinc</keyword>
<dbReference type="CDD" id="cd09601">
    <property type="entry name" value="M1_APN-Q_like"/>
    <property type="match status" value="1"/>
</dbReference>
<evidence type="ECO:0000256" key="3">
    <source>
        <dbReference type="ARBA" id="ARBA00022670"/>
    </source>
</evidence>
<dbReference type="SUPFAM" id="SSF55486">
    <property type="entry name" value="Metalloproteases ('zincins'), catalytic domain"/>
    <property type="match status" value="1"/>
</dbReference>
<dbReference type="InterPro" id="IPR042097">
    <property type="entry name" value="Aminopeptidase_N-like_N_sf"/>
</dbReference>
<keyword evidence="4 9" id="KW-0479">Metal-binding</keyword>
<dbReference type="Proteomes" id="UP001215280">
    <property type="component" value="Unassembled WGS sequence"/>
</dbReference>
<comment type="cofactor">
    <cofactor evidence="9 11">
        <name>Zn(2+)</name>
        <dbReference type="ChEBI" id="CHEBI:29105"/>
    </cofactor>
    <text evidence="9 11">Binds 1 zinc ion per subunit.</text>
</comment>
<dbReference type="Gene3D" id="2.60.40.1730">
    <property type="entry name" value="tricorn interacting facor f3 domain"/>
    <property type="match status" value="1"/>
</dbReference>
<dbReference type="InterPro" id="IPR014782">
    <property type="entry name" value="Peptidase_M1_dom"/>
</dbReference>
<dbReference type="GO" id="GO:0042277">
    <property type="term" value="F:peptide binding"/>
    <property type="evidence" value="ECO:0007669"/>
    <property type="project" value="TreeGrafter"/>
</dbReference>
<gene>
    <name evidence="15" type="ORF">DFH07DRAFT_829751</name>
</gene>
<organism evidence="15 16">
    <name type="scientific">Mycena maculata</name>
    <dbReference type="NCBI Taxonomy" id="230809"/>
    <lineage>
        <taxon>Eukaryota</taxon>
        <taxon>Fungi</taxon>
        <taxon>Dikarya</taxon>
        <taxon>Basidiomycota</taxon>
        <taxon>Agaricomycotina</taxon>
        <taxon>Agaricomycetes</taxon>
        <taxon>Agaricomycetidae</taxon>
        <taxon>Agaricales</taxon>
        <taxon>Marasmiineae</taxon>
        <taxon>Mycenaceae</taxon>
        <taxon>Mycena</taxon>
    </lineage>
</organism>
<dbReference type="SUPFAM" id="SSF63737">
    <property type="entry name" value="Leukotriene A4 hydrolase N-terminal domain"/>
    <property type="match status" value="1"/>
</dbReference>
<dbReference type="Pfam" id="PF01433">
    <property type="entry name" value="Peptidase_M1"/>
    <property type="match status" value="1"/>
</dbReference>
<dbReference type="InterPro" id="IPR034016">
    <property type="entry name" value="M1_APN-typ"/>
</dbReference>
<evidence type="ECO:0000259" key="12">
    <source>
        <dbReference type="Pfam" id="PF01433"/>
    </source>
</evidence>
<dbReference type="Gene3D" id="1.10.390.10">
    <property type="entry name" value="Neutral Protease Domain 2"/>
    <property type="match status" value="1"/>
</dbReference>
<evidence type="ECO:0000256" key="7">
    <source>
        <dbReference type="ARBA" id="ARBA00023049"/>
    </source>
</evidence>
<evidence type="ECO:0000256" key="6">
    <source>
        <dbReference type="ARBA" id="ARBA00022833"/>
    </source>
</evidence>
<evidence type="ECO:0000313" key="15">
    <source>
        <dbReference type="EMBL" id="KAJ7748797.1"/>
    </source>
</evidence>
<dbReference type="InterPro" id="IPR001930">
    <property type="entry name" value="Peptidase_M1"/>
</dbReference>
<dbReference type="InterPro" id="IPR050344">
    <property type="entry name" value="Peptidase_M1_aminopeptidases"/>
</dbReference>
<dbReference type="GO" id="GO:0006508">
    <property type="term" value="P:proteolysis"/>
    <property type="evidence" value="ECO:0007669"/>
    <property type="project" value="UniProtKB-KW"/>
</dbReference>
<proteinExistence type="inferred from homology"/>
<evidence type="ECO:0000256" key="10">
    <source>
        <dbReference type="PIRSR" id="PIRSR634016-4"/>
    </source>
</evidence>
<dbReference type="AlphaFoldDB" id="A0AAD7IU90"/>
<dbReference type="Gene3D" id="2.60.40.1910">
    <property type="match status" value="1"/>
</dbReference>
<evidence type="ECO:0000256" key="8">
    <source>
        <dbReference type="PIRSR" id="PIRSR634016-1"/>
    </source>
</evidence>
<dbReference type="GO" id="GO:0005615">
    <property type="term" value="C:extracellular space"/>
    <property type="evidence" value="ECO:0007669"/>
    <property type="project" value="TreeGrafter"/>
</dbReference>
<feature type="binding site" evidence="9">
    <location>
        <position position="358"/>
    </location>
    <ligand>
        <name>Zn(2+)</name>
        <dbReference type="ChEBI" id="CHEBI:29105"/>
        <note>catalytic</note>
    </ligand>
</feature>
<feature type="domain" description="Peptidase M1 membrane alanine aminopeptidase" evidence="12">
    <location>
        <begin position="269"/>
        <end position="474"/>
    </location>
</feature>
<dbReference type="Pfam" id="PF17900">
    <property type="entry name" value="Peptidase_M1_N"/>
    <property type="match status" value="1"/>
</dbReference>
<dbReference type="GO" id="GO:0008270">
    <property type="term" value="F:zinc ion binding"/>
    <property type="evidence" value="ECO:0007669"/>
    <property type="project" value="UniProtKB-UniRule"/>
</dbReference>
<feature type="site" description="Transition state stabilizer" evidence="10">
    <location>
        <position position="415"/>
    </location>
</feature>
<evidence type="ECO:0000256" key="2">
    <source>
        <dbReference type="ARBA" id="ARBA00022438"/>
    </source>
</evidence>
<evidence type="ECO:0000256" key="9">
    <source>
        <dbReference type="PIRSR" id="PIRSR634016-3"/>
    </source>
</evidence>
<accession>A0AAD7IU90</accession>
<keyword evidence="7 11" id="KW-0482">Metalloprotease</keyword>
<feature type="domain" description="Aminopeptidase N-like N-terminal" evidence="14">
    <location>
        <begin position="23"/>
        <end position="228"/>
    </location>
</feature>
<name>A0AAD7IU90_9AGAR</name>
<dbReference type="GO" id="GO:0070006">
    <property type="term" value="F:metalloaminopeptidase activity"/>
    <property type="evidence" value="ECO:0007669"/>
    <property type="project" value="TreeGrafter"/>
</dbReference>
<keyword evidence="16" id="KW-1185">Reference proteome</keyword>
<evidence type="ECO:0000259" key="13">
    <source>
        <dbReference type="Pfam" id="PF11838"/>
    </source>
</evidence>
<dbReference type="Gene3D" id="1.25.50.20">
    <property type="match status" value="1"/>
</dbReference>
<evidence type="ECO:0000259" key="14">
    <source>
        <dbReference type="Pfam" id="PF17900"/>
    </source>
</evidence>
<dbReference type="InterPro" id="IPR024571">
    <property type="entry name" value="ERAP1-like_C_dom"/>
</dbReference>
<dbReference type="FunFam" id="1.10.390.10:FF:000006">
    <property type="entry name" value="Puromycin-sensitive aminopeptidase"/>
    <property type="match status" value="1"/>
</dbReference>
<dbReference type="PANTHER" id="PTHR11533:SF174">
    <property type="entry name" value="PUROMYCIN-SENSITIVE AMINOPEPTIDASE-RELATED"/>
    <property type="match status" value="1"/>
</dbReference>
<comment type="caution">
    <text evidence="15">The sequence shown here is derived from an EMBL/GenBank/DDBJ whole genome shotgun (WGS) entry which is preliminary data.</text>
</comment>
<keyword evidence="2 11" id="KW-0031">Aminopeptidase</keyword>
<dbReference type="PANTHER" id="PTHR11533">
    <property type="entry name" value="PROTEASE M1 ZINC METALLOPROTEASE"/>
    <property type="match status" value="1"/>
</dbReference>
<evidence type="ECO:0000256" key="5">
    <source>
        <dbReference type="ARBA" id="ARBA00022801"/>
    </source>
</evidence>
<feature type="binding site" evidence="9">
    <location>
        <position position="335"/>
    </location>
    <ligand>
        <name>Zn(2+)</name>
        <dbReference type="ChEBI" id="CHEBI:29105"/>
        <note>catalytic</note>
    </ligand>
</feature>
<dbReference type="GO" id="GO:0005737">
    <property type="term" value="C:cytoplasm"/>
    <property type="evidence" value="ECO:0007669"/>
    <property type="project" value="TreeGrafter"/>
</dbReference>
<dbReference type="InterPro" id="IPR027268">
    <property type="entry name" value="Peptidase_M4/M1_CTD_sf"/>
</dbReference>
<keyword evidence="5 11" id="KW-0378">Hydrolase</keyword>
<evidence type="ECO:0000256" key="4">
    <source>
        <dbReference type="ARBA" id="ARBA00022723"/>
    </source>
</evidence>
<reference evidence="15" key="1">
    <citation type="submission" date="2023-03" db="EMBL/GenBank/DDBJ databases">
        <title>Massive genome expansion in bonnet fungi (Mycena s.s.) driven by repeated elements and novel gene families across ecological guilds.</title>
        <authorList>
            <consortium name="Lawrence Berkeley National Laboratory"/>
            <person name="Harder C.B."/>
            <person name="Miyauchi S."/>
            <person name="Viragh M."/>
            <person name="Kuo A."/>
            <person name="Thoen E."/>
            <person name="Andreopoulos B."/>
            <person name="Lu D."/>
            <person name="Skrede I."/>
            <person name="Drula E."/>
            <person name="Henrissat B."/>
            <person name="Morin E."/>
            <person name="Kohler A."/>
            <person name="Barry K."/>
            <person name="LaButti K."/>
            <person name="Morin E."/>
            <person name="Salamov A."/>
            <person name="Lipzen A."/>
            <person name="Mereny Z."/>
            <person name="Hegedus B."/>
            <person name="Baldrian P."/>
            <person name="Stursova M."/>
            <person name="Weitz H."/>
            <person name="Taylor A."/>
            <person name="Grigoriev I.V."/>
            <person name="Nagy L.G."/>
            <person name="Martin F."/>
            <person name="Kauserud H."/>
        </authorList>
    </citation>
    <scope>NUCLEOTIDE SEQUENCE</scope>
    <source>
        <strain evidence="15">CBHHK188m</strain>
    </source>
</reference>
<evidence type="ECO:0000256" key="1">
    <source>
        <dbReference type="ARBA" id="ARBA00010136"/>
    </source>
</evidence>
<dbReference type="EC" id="3.4.11.-" evidence="11"/>
<dbReference type="PRINTS" id="PR00756">
    <property type="entry name" value="ALADIPTASE"/>
</dbReference>
<dbReference type="Pfam" id="PF11838">
    <property type="entry name" value="ERAP1_C"/>
    <property type="match status" value="1"/>
</dbReference>
<comment type="similarity">
    <text evidence="1 11">Belongs to the peptidase M1 family.</text>
</comment>
<feature type="domain" description="ERAP1-like C-terminal" evidence="13">
    <location>
        <begin position="552"/>
        <end position="873"/>
    </location>
</feature>
<evidence type="ECO:0000313" key="16">
    <source>
        <dbReference type="Proteomes" id="UP001215280"/>
    </source>
</evidence>
<feature type="active site" description="Proton acceptor" evidence="8">
    <location>
        <position position="336"/>
    </location>
</feature>
<feature type="binding site" evidence="9">
    <location>
        <position position="339"/>
    </location>
    <ligand>
        <name>Zn(2+)</name>
        <dbReference type="ChEBI" id="CHEBI:29105"/>
        <note>catalytic</note>
    </ligand>
</feature>
<evidence type="ECO:0000256" key="11">
    <source>
        <dbReference type="RuleBase" id="RU364040"/>
    </source>
</evidence>
<sequence length="898" mass="100714">MCSEPFGSPPASQDKYRLPLNVKPQHYDLTIWTDLKSLDFGGLVAIDLDIVQEASAIILNCSDDLNLGEASIFCDGLEANKFQSAQITDKDLGRVTVKFPAALPAGTKAQLKINFNAKLRGSMNGYYKSAWQRDGQTEYYALTHFQPIDARAAFPCWDEPLLKATFTITMVSRSETVNISNMPAAWEDVYDPSSSHNTDLSSLLSTLSKDIQWKITRFEETPPMSSYLVAFANGPFEHLETAVVMPLSGRTVPLRIYATPDNIHQVGFCLDVTAKVLPLYETIFNIEYPLPKLDTLAVSAMENWGLITGRNNAFLVDPKKPNIDARKRVGQVQAHEIAHMWFGNITTMEWWDTLYLNEEAIVLSAIFPEWDVNSIFITDHVNGALVLDAKRSSHPIEVECPDANFINQIFDSLSYSKAASVLRMLSNYVGEEKFLEGVSIYLKAHLYGNSITRDLWNGISAATGQDIYKFMDDWVTKIGFPLITVTETATGIHVRQDRFLDNSAPNAEENKTIWNVPLEILTVDKDGQVYIDKTAILDEREKSFPIDTSRSFKLNAETMGLYRVLYTPERLAKIAAEAATADSVFSLKDRMGLIYDVAALTDAGLAPLSSLFTVIDVWRNEPNCKRLYMVWLSVWSSISTVLRAYWENKKITDGLRALIRALFVPLVQRLGYEFPDGEAIDVVELRKTAVGGAVSGRDESVVRELQGRFTEYTKTGDDSRIAGNLQQMIFVTAARFGGRAEFDALIKIIENPVNPSMKPAAIQAVGSTQDVELVRELFAYILTKARDQDVVLFCMGLKSNPVARRLLAKFFQDNYDALSKRFATNSMLKYFIEACFGGLSTQADYDDVETFFKDKDTSRYSMALAQALETIRARIAYIGRTKDDLSAWLAGWEKRSEQ</sequence>
<dbReference type="GO" id="GO:0043171">
    <property type="term" value="P:peptide catabolic process"/>
    <property type="evidence" value="ECO:0007669"/>
    <property type="project" value="TreeGrafter"/>
</dbReference>
<protein>
    <recommendedName>
        <fullName evidence="11">Aminopeptidase</fullName>
        <ecNumber evidence="11">3.4.11.-</ecNumber>
    </recommendedName>
</protein>
<dbReference type="InterPro" id="IPR045357">
    <property type="entry name" value="Aminopeptidase_N-like_N"/>
</dbReference>
<dbReference type="GO" id="GO:0016020">
    <property type="term" value="C:membrane"/>
    <property type="evidence" value="ECO:0007669"/>
    <property type="project" value="TreeGrafter"/>
</dbReference>
<keyword evidence="3 11" id="KW-0645">Protease</keyword>
<dbReference type="EMBL" id="JARJLG010000088">
    <property type="protein sequence ID" value="KAJ7748797.1"/>
    <property type="molecule type" value="Genomic_DNA"/>
</dbReference>